<gene>
    <name evidence="2" type="ORF">MAR_022346</name>
</gene>
<evidence type="ECO:0008006" key="4">
    <source>
        <dbReference type="Google" id="ProtNLM"/>
    </source>
</evidence>
<evidence type="ECO:0000256" key="1">
    <source>
        <dbReference type="ARBA" id="ARBA00023172"/>
    </source>
</evidence>
<evidence type="ECO:0000313" key="2">
    <source>
        <dbReference type="EMBL" id="WAQ97973.1"/>
    </source>
</evidence>
<dbReference type="InterPro" id="IPR052925">
    <property type="entry name" value="Phage_Integrase-like_Recomb"/>
</dbReference>
<evidence type="ECO:0000313" key="3">
    <source>
        <dbReference type="Proteomes" id="UP001164746"/>
    </source>
</evidence>
<dbReference type="Gene3D" id="1.10.443.10">
    <property type="entry name" value="Intergrase catalytic core"/>
    <property type="match status" value="1"/>
</dbReference>
<reference evidence="2" key="1">
    <citation type="submission" date="2022-11" db="EMBL/GenBank/DDBJ databases">
        <title>Centuries of genome instability and evolution in soft-shell clam transmissible cancer (bioRxiv).</title>
        <authorList>
            <person name="Hart S.F.M."/>
            <person name="Yonemitsu M.A."/>
            <person name="Giersch R.M."/>
            <person name="Beal B.F."/>
            <person name="Arriagada G."/>
            <person name="Davis B.W."/>
            <person name="Ostrander E.A."/>
            <person name="Goff S.P."/>
            <person name="Metzger M.J."/>
        </authorList>
    </citation>
    <scope>NUCLEOTIDE SEQUENCE</scope>
    <source>
        <strain evidence="2">MELC-2E11</strain>
        <tissue evidence="2">Siphon/mantle</tissue>
    </source>
</reference>
<dbReference type="InterPro" id="IPR011010">
    <property type="entry name" value="DNA_brk_join_enz"/>
</dbReference>
<protein>
    <recommendedName>
        <fullName evidence="4">Tyr recombinase domain-containing protein</fullName>
    </recommendedName>
</protein>
<sequence>MYDSLYGECNLMSQRMICACLIAFSGFLRSAELLKIKRSDIIISTAYMEIFIESNVRKYGFHSLRSGGATAAANKGVKDRMFKRHGRWASEKAKDGYVKDSLEQ</sequence>
<keyword evidence="3" id="KW-1185">Reference proteome</keyword>
<proteinExistence type="predicted"/>
<dbReference type="InterPro" id="IPR013762">
    <property type="entry name" value="Integrase-like_cat_sf"/>
</dbReference>
<dbReference type="EMBL" id="CP111014">
    <property type="protein sequence ID" value="WAQ97973.1"/>
    <property type="molecule type" value="Genomic_DNA"/>
</dbReference>
<name>A0ABY7DM63_MYAAR</name>
<dbReference type="PANTHER" id="PTHR34605:SF6">
    <property type="entry name" value="TYR RECOMBINASE DOMAIN-CONTAINING PROTEIN"/>
    <property type="match status" value="1"/>
</dbReference>
<accession>A0ABY7DM63</accession>
<feature type="non-terminal residue" evidence="2">
    <location>
        <position position="1"/>
    </location>
</feature>
<dbReference type="SUPFAM" id="SSF56349">
    <property type="entry name" value="DNA breaking-rejoining enzymes"/>
    <property type="match status" value="1"/>
</dbReference>
<dbReference type="PANTHER" id="PTHR34605">
    <property type="entry name" value="PHAGE_INTEGRASE DOMAIN-CONTAINING PROTEIN"/>
    <property type="match status" value="1"/>
</dbReference>
<organism evidence="2 3">
    <name type="scientific">Mya arenaria</name>
    <name type="common">Soft-shell clam</name>
    <dbReference type="NCBI Taxonomy" id="6604"/>
    <lineage>
        <taxon>Eukaryota</taxon>
        <taxon>Metazoa</taxon>
        <taxon>Spiralia</taxon>
        <taxon>Lophotrochozoa</taxon>
        <taxon>Mollusca</taxon>
        <taxon>Bivalvia</taxon>
        <taxon>Autobranchia</taxon>
        <taxon>Heteroconchia</taxon>
        <taxon>Euheterodonta</taxon>
        <taxon>Imparidentia</taxon>
        <taxon>Neoheterodontei</taxon>
        <taxon>Myida</taxon>
        <taxon>Myoidea</taxon>
        <taxon>Myidae</taxon>
        <taxon>Mya</taxon>
    </lineage>
</organism>
<keyword evidence="1" id="KW-0233">DNA recombination</keyword>
<dbReference type="Proteomes" id="UP001164746">
    <property type="component" value="Chromosome 3"/>
</dbReference>